<feature type="transmembrane region" description="Helical" evidence="12">
    <location>
        <begin position="135"/>
        <end position="158"/>
    </location>
</feature>
<evidence type="ECO:0000256" key="2">
    <source>
        <dbReference type="ARBA" id="ARBA00007866"/>
    </source>
</evidence>
<evidence type="ECO:0000256" key="13">
    <source>
        <dbReference type="SAM" id="SignalP"/>
    </source>
</evidence>
<dbReference type="Gene3D" id="2.60.40.420">
    <property type="entry name" value="Cupredoxins - blue copper proteins"/>
    <property type="match status" value="1"/>
</dbReference>
<keyword evidence="11" id="KW-0479">Metal-binding</keyword>
<organism evidence="16 17">
    <name type="scientific">Pedobacter alpinus</name>
    <dbReference type="NCBI Taxonomy" id="1590643"/>
    <lineage>
        <taxon>Bacteria</taxon>
        <taxon>Pseudomonadati</taxon>
        <taxon>Bacteroidota</taxon>
        <taxon>Sphingobacteriia</taxon>
        <taxon>Sphingobacteriales</taxon>
        <taxon>Sphingobacteriaceae</taxon>
        <taxon>Pedobacter</taxon>
    </lineage>
</organism>
<dbReference type="PROSITE" id="PS50857">
    <property type="entry name" value="COX2_CUA"/>
    <property type="match status" value="1"/>
</dbReference>
<evidence type="ECO:0000256" key="8">
    <source>
        <dbReference type="ARBA" id="ARBA00022989"/>
    </source>
</evidence>
<evidence type="ECO:0000256" key="1">
    <source>
        <dbReference type="ARBA" id="ARBA00004141"/>
    </source>
</evidence>
<dbReference type="InterPro" id="IPR011759">
    <property type="entry name" value="Cyt_c_oxidase_su2_TM_dom"/>
</dbReference>
<accession>A0ABW5TML9</accession>
<comment type="function">
    <text evidence="11">Subunits I and II form the functional core of the enzyme complex. Electrons originating in cytochrome c are transferred via heme a and Cu(A) to the binuclear center formed by heme a3 and Cu(B).</text>
</comment>
<keyword evidence="11" id="KW-0186">Copper</keyword>
<dbReference type="Pfam" id="PF00116">
    <property type="entry name" value="COX2"/>
    <property type="match status" value="1"/>
</dbReference>
<dbReference type="SUPFAM" id="SSF49503">
    <property type="entry name" value="Cupredoxins"/>
    <property type="match status" value="1"/>
</dbReference>
<gene>
    <name evidence="16" type="ORF">ACFSSE_02375</name>
</gene>
<evidence type="ECO:0000256" key="12">
    <source>
        <dbReference type="SAM" id="Phobius"/>
    </source>
</evidence>
<keyword evidence="6" id="KW-1278">Translocase</keyword>
<dbReference type="EC" id="7.1.1.9" evidence="11"/>
<keyword evidence="9 12" id="KW-0472">Membrane</keyword>
<keyword evidence="8 12" id="KW-1133">Transmembrane helix</keyword>
<evidence type="ECO:0000256" key="4">
    <source>
        <dbReference type="ARBA" id="ARBA00022660"/>
    </source>
</evidence>
<keyword evidence="7 10" id="KW-0249">Electron transport</keyword>
<evidence type="ECO:0000259" key="14">
    <source>
        <dbReference type="PROSITE" id="PS50857"/>
    </source>
</evidence>
<dbReference type="Pfam" id="PF02790">
    <property type="entry name" value="COX2_TM"/>
    <property type="match status" value="1"/>
</dbReference>
<feature type="transmembrane region" description="Helical" evidence="12">
    <location>
        <begin position="48"/>
        <end position="69"/>
    </location>
</feature>
<dbReference type="PANTHER" id="PTHR22888">
    <property type="entry name" value="CYTOCHROME C OXIDASE, SUBUNIT II"/>
    <property type="match status" value="1"/>
</dbReference>
<comment type="catalytic activity">
    <reaction evidence="11">
        <text>4 Fe(II)-[cytochrome c] + O2 + 8 H(+)(in) = 4 Fe(III)-[cytochrome c] + 2 H2O + 4 H(+)(out)</text>
        <dbReference type="Rhea" id="RHEA:11436"/>
        <dbReference type="Rhea" id="RHEA-COMP:10350"/>
        <dbReference type="Rhea" id="RHEA-COMP:14399"/>
        <dbReference type="ChEBI" id="CHEBI:15377"/>
        <dbReference type="ChEBI" id="CHEBI:15378"/>
        <dbReference type="ChEBI" id="CHEBI:15379"/>
        <dbReference type="ChEBI" id="CHEBI:29033"/>
        <dbReference type="ChEBI" id="CHEBI:29034"/>
        <dbReference type="EC" id="7.1.1.9"/>
    </reaction>
</comment>
<evidence type="ECO:0000256" key="10">
    <source>
        <dbReference type="RuleBase" id="RU000456"/>
    </source>
</evidence>
<keyword evidence="13" id="KW-0732">Signal</keyword>
<dbReference type="Gene3D" id="1.10.287.90">
    <property type="match status" value="1"/>
</dbReference>
<comment type="caution">
    <text evidence="16">The sequence shown here is derived from an EMBL/GenBank/DDBJ whole genome shotgun (WGS) entry which is preliminary data.</text>
</comment>
<evidence type="ECO:0000256" key="9">
    <source>
        <dbReference type="ARBA" id="ARBA00023136"/>
    </source>
</evidence>
<dbReference type="PROSITE" id="PS50999">
    <property type="entry name" value="COX2_TM"/>
    <property type="match status" value="1"/>
</dbReference>
<reference evidence="17" key="1">
    <citation type="journal article" date="2019" name="Int. J. Syst. Evol. Microbiol.">
        <title>The Global Catalogue of Microorganisms (GCM) 10K type strain sequencing project: providing services to taxonomists for standard genome sequencing and annotation.</title>
        <authorList>
            <consortium name="The Broad Institute Genomics Platform"/>
            <consortium name="The Broad Institute Genome Sequencing Center for Infectious Disease"/>
            <person name="Wu L."/>
            <person name="Ma J."/>
        </authorList>
    </citation>
    <scope>NUCLEOTIDE SEQUENCE [LARGE SCALE GENOMIC DNA]</scope>
    <source>
        <strain evidence="17">KCTC 42456</strain>
    </source>
</reference>
<feature type="chain" id="PRO_5047345072" description="Cytochrome c oxidase subunit 2" evidence="13">
    <location>
        <begin position="29"/>
        <end position="397"/>
    </location>
</feature>
<feature type="signal peptide" evidence="13">
    <location>
        <begin position="1"/>
        <end position="28"/>
    </location>
</feature>
<evidence type="ECO:0000256" key="7">
    <source>
        <dbReference type="ARBA" id="ARBA00022982"/>
    </source>
</evidence>
<dbReference type="SUPFAM" id="SSF81464">
    <property type="entry name" value="Cytochrome c oxidase subunit II-like, transmembrane region"/>
    <property type="match status" value="1"/>
</dbReference>
<evidence type="ECO:0000259" key="15">
    <source>
        <dbReference type="PROSITE" id="PS50999"/>
    </source>
</evidence>
<name>A0ABW5TML9_9SPHI</name>
<feature type="transmembrane region" description="Helical" evidence="12">
    <location>
        <begin position="178"/>
        <end position="198"/>
    </location>
</feature>
<evidence type="ECO:0000256" key="11">
    <source>
        <dbReference type="RuleBase" id="RU004024"/>
    </source>
</evidence>
<proteinExistence type="inferred from homology"/>
<protein>
    <recommendedName>
        <fullName evidence="11">Cytochrome c oxidase subunit 2</fullName>
        <ecNumber evidence="11">7.1.1.9</ecNumber>
    </recommendedName>
</protein>
<evidence type="ECO:0000256" key="5">
    <source>
        <dbReference type="ARBA" id="ARBA00022692"/>
    </source>
</evidence>
<dbReference type="RefSeq" id="WP_379040697.1">
    <property type="nucleotide sequence ID" value="NZ_JBHSKW010000005.1"/>
</dbReference>
<keyword evidence="17" id="KW-1185">Reference proteome</keyword>
<keyword evidence="4 10" id="KW-0679">Respiratory chain</keyword>
<dbReference type="InterPro" id="IPR036257">
    <property type="entry name" value="Cyt_c_oxidase_su2_TM_sf"/>
</dbReference>
<dbReference type="PANTHER" id="PTHR22888:SF9">
    <property type="entry name" value="CYTOCHROME C OXIDASE SUBUNIT 2"/>
    <property type="match status" value="1"/>
</dbReference>
<keyword evidence="3 10" id="KW-0813">Transport</keyword>
<evidence type="ECO:0000256" key="6">
    <source>
        <dbReference type="ARBA" id="ARBA00022967"/>
    </source>
</evidence>
<comment type="cofactor">
    <cofactor evidence="11">
        <name>Cu cation</name>
        <dbReference type="ChEBI" id="CHEBI:23378"/>
    </cofactor>
    <text evidence="11">Binds a copper A center.</text>
</comment>
<sequence length="397" mass="45195">MDIKRYFNLKTLLSLAAIIALSFSQVMAQDVAKVTEDVTKNEGLGKTVSYYLLLFLLVCIFVGIVGKILQVYELTRNIQGKKDGIRWDRINGILFLVLLVAGLYGTYWSYTVQGAMILPEAASVHGLEIDSMFNITLIITTVVFIITHILLFAFGYLYNSSKKKKAYFYPHNNTLEKYWTITPAIVLTVLVLMGFFTWRGITNVPLNQAKDALQIDVTAHQFAWDVRYGGKDNVNGKKNYKLIGSLNGLNNLGLDLSDPKNFDDLKVTEIVLPVNKSVRFTLSSQDVLHSFYMPHFRVQMNCVPGMATYFQFTPNVTTAEMRDKTNDPKFEYQLYCAKICGGSHYNMKFAVRVVSEREYAEWLKEQKPIVTDDMKKEYQLAMESNVTESKTKIALNN</sequence>
<dbReference type="InterPro" id="IPR002429">
    <property type="entry name" value="CcO_II-like_C"/>
</dbReference>
<evidence type="ECO:0000313" key="16">
    <source>
        <dbReference type="EMBL" id="MFD2730537.1"/>
    </source>
</evidence>
<evidence type="ECO:0000256" key="3">
    <source>
        <dbReference type="ARBA" id="ARBA00022448"/>
    </source>
</evidence>
<keyword evidence="5 10" id="KW-0812">Transmembrane</keyword>
<comment type="similarity">
    <text evidence="2 10">Belongs to the cytochrome c oxidase subunit 2 family.</text>
</comment>
<feature type="domain" description="Cytochrome oxidase subunit II copper A binding" evidence="14">
    <location>
        <begin position="210"/>
        <end position="365"/>
    </location>
</feature>
<comment type="subcellular location">
    <subcellularLocation>
        <location evidence="10">Cell membrane</location>
        <topology evidence="10">Multi-pass membrane protein</topology>
    </subcellularLocation>
    <subcellularLocation>
        <location evidence="1">Membrane</location>
        <topology evidence="1">Multi-pass membrane protein</topology>
    </subcellularLocation>
</comment>
<dbReference type="InterPro" id="IPR045187">
    <property type="entry name" value="CcO_II"/>
</dbReference>
<dbReference type="InterPro" id="IPR008972">
    <property type="entry name" value="Cupredoxin"/>
</dbReference>
<feature type="transmembrane region" description="Helical" evidence="12">
    <location>
        <begin position="90"/>
        <end position="110"/>
    </location>
</feature>
<feature type="domain" description="Cytochrome oxidase subunit II transmembrane region profile" evidence="15">
    <location>
        <begin position="110"/>
        <end position="205"/>
    </location>
</feature>
<dbReference type="EMBL" id="JBHULV010000008">
    <property type="protein sequence ID" value="MFD2730537.1"/>
    <property type="molecule type" value="Genomic_DNA"/>
</dbReference>
<dbReference type="Proteomes" id="UP001597546">
    <property type="component" value="Unassembled WGS sequence"/>
</dbReference>
<evidence type="ECO:0000313" key="17">
    <source>
        <dbReference type="Proteomes" id="UP001597546"/>
    </source>
</evidence>